<dbReference type="OrthoDB" id="6506850at2"/>
<dbReference type="STRING" id="670.ACZ92_02900"/>
<gene>
    <name evidence="1" type="ORF">CA163_00420</name>
</gene>
<reference evidence="1 2" key="1">
    <citation type="journal article" date="2017" name="Appl. Environ. Microbiol.">
        <title>Parallel evolution of two clades of a major Atlantic endemic Vibrio parahaemolyticus pathogen lineage by independent acquisition of related pathogenicity islands.</title>
        <authorList>
            <person name="Xu F."/>
            <person name="Gonzalez-Escalona N."/>
            <person name="Drees K.P."/>
            <person name="Sebra R.P."/>
            <person name="Cooper V.S."/>
            <person name="Jones S.H."/>
            <person name="Whistler C.A."/>
        </authorList>
    </citation>
    <scope>NUCLEOTIDE SEQUENCE [LARGE SCALE GENOMIC DNA]</scope>
    <source>
        <strain evidence="1 2">MAVP-3</strain>
    </source>
</reference>
<comment type="caution">
    <text evidence="1">The sequence shown here is derived from an EMBL/GenBank/DDBJ whole genome shotgun (WGS) entry which is preliminary data.</text>
</comment>
<dbReference type="AlphaFoldDB" id="A0A227JIM8"/>
<sequence>MLSDDQASLIITRTLRKNIAQKAYARMFSEGDYWKRKMADPNGLATMEKLSAGNISKLVKSLGPLDDKEIRFFEEILNVKFAITHATDANVINENSTLTLFSRKKLDERDISYRSGLSTARDIQEFKNDDFVFLP</sequence>
<dbReference type="Proteomes" id="UP000214596">
    <property type="component" value="Unassembled WGS sequence"/>
</dbReference>
<evidence type="ECO:0000313" key="2">
    <source>
        <dbReference type="Proteomes" id="UP000214596"/>
    </source>
</evidence>
<organism evidence="1 2">
    <name type="scientific">Vibrio parahaemolyticus</name>
    <dbReference type="NCBI Taxonomy" id="670"/>
    <lineage>
        <taxon>Bacteria</taxon>
        <taxon>Pseudomonadati</taxon>
        <taxon>Pseudomonadota</taxon>
        <taxon>Gammaproteobacteria</taxon>
        <taxon>Vibrionales</taxon>
        <taxon>Vibrionaceae</taxon>
        <taxon>Vibrio</taxon>
    </lineage>
</organism>
<name>A0A227JIM8_VIBPH</name>
<proteinExistence type="predicted"/>
<dbReference type="EMBL" id="NIXT01000006">
    <property type="protein sequence ID" value="OXE34808.1"/>
    <property type="molecule type" value="Genomic_DNA"/>
</dbReference>
<accession>A0A227JIM8</accession>
<protein>
    <submittedName>
        <fullName evidence="1">Uncharacterized protein</fullName>
    </submittedName>
</protein>
<evidence type="ECO:0000313" key="1">
    <source>
        <dbReference type="EMBL" id="OXE34808.1"/>
    </source>
</evidence>